<dbReference type="STRING" id="5454.A0A163D3P7"/>
<comment type="caution">
    <text evidence="3">The sequence shown here is derived from an EMBL/GenBank/DDBJ whole genome shotgun (WGS) entry which is preliminary data.</text>
</comment>
<name>A0A163D3P7_DIDRA</name>
<feature type="region of interest" description="Disordered" evidence="1">
    <location>
        <begin position="744"/>
        <end position="773"/>
    </location>
</feature>
<dbReference type="AlphaFoldDB" id="A0A163D3P7"/>
<dbReference type="OrthoDB" id="5337308at2759"/>
<feature type="compositionally biased region" description="Basic and acidic residues" evidence="1">
    <location>
        <begin position="763"/>
        <end position="773"/>
    </location>
</feature>
<evidence type="ECO:0000313" key="4">
    <source>
        <dbReference type="Proteomes" id="UP000076837"/>
    </source>
</evidence>
<sequence>MLLEIVIAFLLALANARVLQLSSGHYNFTNVAVVAGDEPRPFFLPYPFATEDFYDICKCKGQNFWRAMHSPSADAGKLFTPVRDSSESVYTDTAALTTWSWKDATVPAINYKFDKAWGIDHVLRAIGVSDKATKDGGSIQVFRVAHGDADADAGSFGPTPYDNQPQYTSGGQSFRVTGSEYTFGFDTSGVLLAMNRKSPQYAGGQRKPKVEGDGLPDLQSFSDIAWLKWKATTGTEPSSLRYFASIAITNLETRGVFAKVLDKAQYKEVPAWPGYDVDANTDEGAALMGTPNALAFSYILVQHKASLGNLKISKITLFKNSLRFADACMLFHVDRVALQDMEGAAHARLFLPHHLYKKPDLTVNDLKMKLRNLVLVGFIVGSLQLHLPTPPTGRDVQIADYLTNYTLPATAFNTTDDFAKLAGDGTPPPIPPRPAPKPPIGAPLRLVLSASDDVWEKAKCKGANFVRAMRGSDREAGSIFRPPRDSAVSKFDTVGVDSDLVKWGWTQSSERLNGEFEAWGVEDVLRDLGIDDRCANDGGSIFCILFAHGERYQDANKNWVDVDQQTYNVDGRTYRKTGAHYGLALEPHQGVIIAMDRNSPQSAGKERMPIIEGDNLPALRPFSDIAWFSWKSVAIDVKNLKYFLSLSIGNEETQSILSRAIREGIPGGQGFPLWGGYEFSTDTPEGQAILGTPNAQAFSYLLLQHKATLGNLYISRIRVFRDNREPEPAPNLLLIVEPVPADSNVGKPEDQLNVKQGRRGRRGAHDLKLRANL</sequence>
<proteinExistence type="predicted"/>
<feature type="signal peptide" evidence="2">
    <location>
        <begin position="1"/>
        <end position="16"/>
    </location>
</feature>
<keyword evidence="2" id="KW-0732">Signal</keyword>
<accession>A0A163D3P7</accession>
<organism evidence="3 4">
    <name type="scientific">Didymella rabiei</name>
    <name type="common">Chickpea ascochyta blight fungus</name>
    <name type="synonym">Mycosphaerella rabiei</name>
    <dbReference type="NCBI Taxonomy" id="5454"/>
    <lineage>
        <taxon>Eukaryota</taxon>
        <taxon>Fungi</taxon>
        <taxon>Dikarya</taxon>
        <taxon>Ascomycota</taxon>
        <taxon>Pezizomycotina</taxon>
        <taxon>Dothideomycetes</taxon>
        <taxon>Pleosporomycetidae</taxon>
        <taxon>Pleosporales</taxon>
        <taxon>Pleosporineae</taxon>
        <taxon>Didymellaceae</taxon>
        <taxon>Ascochyta</taxon>
    </lineage>
</organism>
<dbReference type="EMBL" id="JYNV01000205">
    <property type="protein sequence ID" value="KZM22886.1"/>
    <property type="molecule type" value="Genomic_DNA"/>
</dbReference>
<dbReference type="Proteomes" id="UP000076837">
    <property type="component" value="Unassembled WGS sequence"/>
</dbReference>
<evidence type="ECO:0000313" key="3">
    <source>
        <dbReference type="EMBL" id="KZM22886.1"/>
    </source>
</evidence>
<keyword evidence="4" id="KW-1185">Reference proteome</keyword>
<protein>
    <submittedName>
        <fullName evidence="3">Uncharacterized protein</fullName>
    </submittedName>
</protein>
<gene>
    <name evidence="3" type="ORF">ST47_g5969</name>
</gene>
<evidence type="ECO:0000256" key="2">
    <source>
        <dbReference type="SAM" id="SignalP"/>
    </source>
</evidence>
<feature type="chain" id="PRO_5043545507" evidence="2">
    <location>
        <begin position="17"/>
        <end position="773"/>
    </location>
</feature>
<reference evidence="3 4" key="1">
    <citation type="journal article" date="2016" name="Sci. Rep.">
        <title>Draft genome sequencing and secretome analysis of fungal phytopathogen Ascochyta rabiei provides insight into the necrotrophic effector repertoire.</title>
        <authorList>
            <person name="Verma S."/>
            <person name="Gazara R.K."/>
            <person name="Nizam S."/>
            <person name="Parween S."/>
            <person name="Chattopadhyay D."/>
            <person name="Verma P.K."/>
        </authorList>
    </citation>
    <scope>NUCLEOTIDE SEQUENCE [LARGE SCALE GENOMIC DNA]</scope>
    <source>
        <strain evidence="3 4">ArDII</strain>
    </source>
</reference>
<evidence type="ECO:0000256" key="1">
    <source>
        <dbReference type="SAM" id="MobiDB-lite"/>
    </source>
</evidence>